<comment type="caution">
    <text evidence="2">The sequence shown here is derived from an EMBL/GenBank/DDBJ whole genome shotgun (WGS) entry which is preliminary data.</text>
</comment>
<dbReference type="OrthoDB" id="9795864at2"/>
<dbReference type="Pfam" id="PF13649">
    <property type="entry name" value="Methyltransf_25"/>
    <property type="match status" value="1"/>
</dbReference>
<dbReference type="EMBL" id="PDOE01000021">
    <property type="protein sequence ID" value="RKL65183.1"/>
    <property type="molecule type" value="Genomic_DNA"/>
</dbReference>
<proteinExistence type="predicted"/>
<evidence type="ECO:0000259" key="1">
    <source>
        <dbReference type="Pfam" id="PF13649"/>
    </source>
</evidence>
<reference evidence="2 3" key="1">
    <citation type="submission" date="2017-10" db="EMBL/GenBank/DDBJ databases">
        <title>Bacillus sp. nov., a halophilic bacterium isolated from a Keqin Lake.</title>
        <authorList>
            <person name="Wang H."/>
        </authorList>
    </citation>
    <scope>NUCLEOTIDE SEQUENCE [LARGE SCALE GENOMIC DNA]</scope>
    <source>
        <strain evidence="2 3">KCTC 13187</strain>
    </source>
</reference>
<dbReference type="Proteomes" id="UP000281498">
    <property type="component" value="Unassembled WGS sequence"/>
</dbReference>
<dbReference type="InterPro" id="IPR052939">
    <property type="entry name" value="23S_rRNA_MeTrnsfrase_RlmA"/>
</dbReference>
<dbReference type="AlphaFoldDB" id="A0A3A9K663"/>
<accession>A0A3A9K663</accession>
<dbReference type="Gene3D" id="3.40.50.150">
    <property type="entry name" value="Vaccinia Virus protein VP39"/>
    <property type="match status" value="1"/>
</dbReference>
<sequence>MKPLDYKSFYDKVGKANGWDFSKLKLVSEGAKWDFNEEIMKRSKASDILLDIGTGGGENVLNLAPSLFLLVGIDISVGMMKTAQSNLLKSEVLNVRFSHMSSEHLLFPTDFFDLVSCRHAPFSSTEVDRVIKKGGYFLTQQVGEGDKLNVKKAFNRGNVVEEYGALKKRYVQELKEVGFSEVQSFEYNSTDYFQRPEDIIFLLKHTPTIPNFGQEKTDFEILDDFIKNNRTEKGIRTNSKRFLIVAKK</sequence>
<evidence type="ECO:0000313" key="2">
    <source>
        <dbReference type="EMBL" id="RKL65183.1"/>
    </source>
</evidence>
<dbReference type="GO" id="GO:0032259">
    <property type="term" value="P:methylation"/>
    <property type="evidence" value="ECO:0007669"/>
    <property type="project" value="UniProtKB-KW"/>
</dbReference>
<name>A0A3A9K663_9BACI</name>
<dbReference type="GO" id="GO:0008168">
    <property type="term" value="F:methyltransferase activity"/>
    <property type="evidence" value="ECO:0007669"/>
    <property type="project" value="UniProtKB-KW"/>
</dbReference>
<organism evidence="2 3">
    <name type="scientific">Salipaludibacillus neizhouensis</name>
    <dbReference type="NCBI Taxonomy" id="885475"/>
    <lineage>
        <taxon>Bacteria</taxon>
        <taxon>Bacillati</taxon>
        <taxon>Bacillota</taxon>
        <taxon>Bacilli</taxon>
        <taxon>Bacillales</taxon>
        <taxon>Bacillaceae</taxon>
    </lineage>
</organism>
<dbReference type="PANTHER" id="PTHR43460:SF1">
    <property type="entry name" value="METHYLTRANSFERASE TYPE 11 DOMAIN-CONTAINING PROTEIN"/>
    <property type="match status" value="1"/>
</dbReference>
<dbReference type="SUPFAM" id="SSF53335">
    <property type="entry name" value="S-adenosyl-L-methionine-dependent methyltransferases"/>
    <property type="match status" value="1"/>
</dbReference>
<keyword evidence="2" id="KW-0489">Methyltransferase</keyword>
<dbReference type="PANTHER" id="PTHR43460">
    <property type="entry name" value="METHYLTRANSFERASE"/>
    <property type="match status" value="1"/>
</dbReference>
<dbReference type="InterPro" id="IPR029063">
    <property type="entry name" value="SAM-dependent_MTases_sf"/>
</dbReference>
<protein>
    <submittedName>
        <fullName evidence="2">SAM-dependent methyltransferase</fullName>
    </submittedName>
</protein>
<evidence type="ECO:0000313" key="3">
    <source>
        <dbReference type="Proteomes" id="UP000281498"/>
    </source>
</evidence>
<keyword evidence="3" id="KW-1185">Reference proteome</keyword>
<gene>
    <name evidence="2" type="ORF">CR203_22245</name>
</gene>
<dbReference type="CDD" id="cd02440">
    <property type="entry name" value="AdoMet_MTases"/>
    <property type="match status" value="1"/>
</dbReference>
<dbReference type="RefSeq" id="WP_110935602.1">
    <property type="nucleotide sequence ID" value="NZ_KZ614146.1"/>
</dbReference>
<dbReference type="InterPro" id="IPR041698">
    <property type="entry name" value="Methyltransf_25"/>
</dbReference>
<keyword evidence="2" id="KW-0808">Transferase</keyword>
<feature type="domain" description="Methyltransferase" evidence="1">
    <location>
        <begin position="50"/>
        <end position="129"/>
    </location>
</feature>